<comment type="similarity">
    <text evidence="1">Belongs to the carbohydrate kinase PfkB family.</text>
</comment>
<comment type="caution">
    <text evidence="8">The sequence shown here is derived from an EMBL/GenBank/DDBJ whole genome shotgun (WGS) entry which is preliminary data.</text>
</comment>
<reference evidence="8 9" key="1">
    <citation type="submission" date="2022-08" db="EMBL/GenBank/DDBJ databases">
        <title>Tractidigestivibacter montrealensis type strain KD21.</title>
        <authorList>
            <person name="Diop K."/>
            <person name="Richard C."/>
            <person name="Routy B."/>
        </authorList>
    </citation>
    <scope>NUCLEOTIDE SEQUENCE [LARGE SCALE GENOMIC DNA]</scope>
    <source>
        <strain evidence="8 9">KD21</strain>
    </source>
</reference>
<dbReference type="Gene3D" id="3.40.1190.20">
    <property type="match status" value="1"/>
</dbReference>
<feature type="domain" description="Carbohydrate kinase PfkB" evidence="7">
    <location>
        <begin position="7"/>
        <end position="290"/>
    </location>
</feature>
<evidence type="ECO:0000256" key="5">
    <source>
        <dbReference type="ARBA" id="ARBA00022840"/>
    </source>
</evidence>
<proteinExistence type="inferred from homology"/>
<evidence type="ECO:0000313" key="8">
    <source>
        <dbReference type="EMBL" id="MCR9035598.1"/>
    </source>
</evidence>
<evidence type="ECO:0000313" key="9">
    <source>
        <dbReference type="Proteomes" id="UP001204320"/>
    </source>
</evidence>
<evidence type="ECO:0000256" key="2">
    <source>
        <dbReference type="ARBA" id="ARBA00022679"/>
    </source>
</evidence>
<dbReference type="PIRSF" id="PIRSF000535">
    <property type="entry name" value="1PFK/6PFK/LacC"/>
    <property type="match status" value="1"/>
</dbReference>
<dbReference type="InterPro" id="IPR029056">
    <property type="entry name" value="Ribokinase-like"/>
</dbReference>
<protein>
    <submittedName>
        <fullName evidence="8">1-phosphofructokinase family hexose kinase</fullName>
    </submittedName>
</protein>
<dbReference type="Proteomes" id="UP001204320">
    <property type="component" value="Unassembled WGS sequence"/>
</dbReference>
<accession>A0ABT1Z5V9</accession>
<organism evidence="8 9">
    <name type="scientific">Tractidigestivibacter montrealensis</name>
    <dbReference type="NCBI Taxonomy" id="2972466"/>
    <lineage>
        <taxon>Bacteria</taxon>
        <taxon>Bacillati</taxon>
        <taxon>Actinomycetota</taxon>
        <taxon>Coriobacteriia</taxon>
        <taxon>Coriobacteriales</taxon>
        <taxon>Atopobiaceae</taxon>
        <taxon>Tractidigestivibacter</taxon>
    </lineage>
</organism>
<gene>
    <name evidence="8" type="ORF">NVS32_01305</name>
</gene>
<evidence type="ECO:0000259" key="7">
    <source>
        <dbReference type="Pfam" id="PF00294"/>
    </source>
</evidence>
<evidence type="ECO:0000256" key="6">
    <source>
        <dbReference type="PIRNR" id="PIRNR000535"/>
    </source>
</evidence>
<dbReference type="PANTHER" id="PTHR46566:SF5">
    <property type="entry name" value="1-PHOSPHOFRUCTOKINASE"/>
    <property type="match status" value="1"/>
</dbReference>
<keyword evidence="3" id="KW-0547">Nucleotide-binding</keyword>
<keyword evidence="2 6" id="KW-0808">Transferase</keyword>
<dbReference type="EMBL" id="JANSKA010000001">
    <property type="protein sequence ID" value="MCR9035598.1"/>
    <property type="molecule type" value="Genomic_DNA"/>
</dbReference>
<keyword evidence="4" id="KW-0418">Kinase</keyword>
<dbReference type="RefSeq" id="WP_118100315.1">
    <property type="nucleotide sequence ID" value="NZ_JANSKA010000001.1"/>
</dbReference>
<dbReference type="Pfam" id="PF00294">
    <property type="entry name" value="PfkB"/>
    <property type="match status" value="1"/>
</dbReference>
<dbReference type="SUPFAM" id="SSF53613">
    <property type="entry name" value="Ribokinase-like"/>
    <property type="match status" value="1"/>
</dbReference>
<dbReference type="InterPro" id="IPR011611">
    <property type="entry name" value="PfkB_dom"/>
</dbReference>
<keyword evidence="9" id="KW-1185">Reference proteome</keyword>
<evidence type="ECO:0000256" key="4">
    <source>
        <dbReference type="ARBA" id="ARBA00022777"/>
    </source>
</evidence>
<dbReference type="CDD" id="cd01164">
    <property type="entry name" value="FruK_PfkB_like"/>
    <property type="match status" value="1"/>
</dbReference>
<dbReference type="InterPro" id="IPR017583">
    <property type="entry name" value="Tagatose/fructose_Pkinase"/>
</dbReference>
<sequence>MITTVTLNASIDKAYRINVPLTKGTVMRVAECEDSAGGKGLNAARAIAACGEPVVATGFVGGNNGRYLCELVARDGIRERFVRVKNETRCCVNVLEPGGGSTEFLEPGRPVDKAEFDEMMGTLLGLAKQSDVVTMSGSAPAGAGSDVYQNLVRLVREVGKPVILDASGDFLMQGIRALPTMVKPNIDEIGQLLGRKIEGVNEVVRAARELHERGIEIVVVSLGAAGAIMACDEGVFRGHAPKIQAVNPVGAGDTMVGSFAVAIARGMEAPECLRFAMSCASASCLSPHTGRFDPAVADKLFQETAVESVA</sequence>
<evidence type="ECO:0000256" key="1">
    <source>
        <dbReference type="ARBA" id="ARBA00010688"/>
    </source>
</evidence>
<keyword evidence="5" id="KW-0067">ATP-binding</keyword>
<dbReference type="PANTHER" id="PTHR46566">
    <property type="entry name" value="1-PHOSPHOFRUCTOKINASE-RELATED"/>
    <property type="match status" value="1"/>
</dbReference>
<evidence type="ECO:0000256" key="3">
    <source>
        <dbReference type="ARBA" id="ARBA00022741"/>
    </source>
</evidence>
<dbReference type="NCBIfam" id="TIGR03168">
    <property type="entry name" value="1-PFK"/>
    <property type="match status" value="1"/>
</dbReference>
<name>A0ABT1Z5V9_9ACTN</name>